<feature type="region of interest" description="Disordered" evidence="1">
    <location>
        <begin position="423"/>
        <end position="442"/>
    </location>
</feature>
<feature type="region of interest" description="Disordered" evidence="1">
    <location>
        <begin position="372"/>
        <end position="392"/>
    </location>
</feature>
<proteinExistence type="predicted"/>
<feature type="region of interest" description="Disordered" evidence="1">
    <location>
        <begin position="93"/>
        <end position="157"/>
    </location>
</feature>
<evidence type="ECO:0000256" key="1">
    <source>
        <dbReference type="SAM" id="MobiDB-lite"/>
    </source>
</evidence>
<feature type="compositionally biased region" description="Basic and acidic residues" evidence="1">
    <location>
        <begin position="208"/>
        <end position="223"/>
    </location>
</feature>
<feature type="region of interest" description="Disordered" evidence="1">
    <location>
        <begin position="282"/>
        <end position="322"/>
    </location>
</feature>
<feature type="compositionally biased region" description="Low complexity" evidence="1">
    <location>
        <begin position="282"/>
        <end position="293"/>
    </location>
</feature>
<organism evidence="2 3">
    <name type="scientific">Collybiopsis confluens</name>
    <dbReference type="NCBI Taxonomy" id="2823264"/>
    <lineage>
        <taxon>Eukaryota</taxon>
        <taxon>Fungi</taxon>
        <taxon>Dikarya</taxon>
        <taxon>Basidiomycota</taxon>
        <taxon>Agaricomycotina</taxon>
        <taxon>Agaricomycetes</taxon>
        <taxon>Agaricomycetidae</taxon>
        <taxon>Agaricales</taxon>
        <taxon>Marasmiineae</taxon>
        <taxon>Omphalotaceae</taxon>
        <taxon>Collybiopsis</taxon>
    </lineage>
</organism>
<keyword evidence="3" id="KW-1185">Reference proteome</keyword>
<protein>
    <submittedName>
        <fullName evidence="2">Uncharacterized protein</fullName>
    </submittedName>
</protein>
<dbReference type="Proteomes" id="UP000518752">
    <property type="component" value="Unassembled WGS sequence"/>
</dbReference>
<evidence type="ECO:0000313" key="2">
    <source>
        <dbReference type="EMBL" id="KAF5388579.1"/>
    </source>
</evidence>
<feature type="compositionally biased region" description="Low complexity" evidence="1">
    <location>
        <begin position="13"/>
        <end position="26"/>
    </location>
</feature>
<reference evidence="2 3" key="1">
    <citation type="journal article" date="2020" name="ISME J.">
        <title>Uncovering the hidden diversity of litter-decomposition mechanisms in mushroom-forming fungi.</title>
        <authorList>
            <person name="Floudas D."/>
            <person name="Bentzer J."/>
            <person name="Ahren D."/>
            <person name="Johansson T."/>
            <person name="Persson P."/>
            <person name="Tunlid A."/>
        </authorList>
    </citation>
    <scope>NUCLEOTIDE SEQUENCE [LARGE SCALE GENOMIC DNA]</scope>
    <source>
        <strain evidence="2 3">CBS 406.79</strain>
    </source>
</reference>
<gene>
    <name evidence="2" type="ORF">D9757_004596</name>
</gene>
<dbReference type="EMBL" id="JAACJN010000029">
    <property type="protein sequence ID" value="KAF5388579.1"/>
    <property type="molecule type" value="Genomic_DNA"/>
</dbReference>
<accession>A0A8H5HSS2</accession>
<dbReference type="OrthoDB" id="5396103at2759"/>
<name>A0A8H5HSS2_9AGAR</name>
<feature type="region of interest" description="Disordered" evidence="1">
    <location>
        <begin position="193"/>
        <end position="242"/>
    </location>
</feature>
<sequence>MPKDSTRPNLPTSSSDFALPSSSLASTSSLTLDDATFALHRFRRPSLLAPKTSFLSDTRLHSPLVSSFTLQPSPIKHKAFSDDEYLDDSHTYRIGRESSPSTSGSENPTPPLGLQENGEESEDSGRVSKAKSLRTPPRKNSSSTMDNHLPRRRLSFPAKPPRILNLLAESRPVENEVKSEAAFQRLVASGAELPIQPRTPNPISNRGRYPEEARVDDFQREDTPSDDEDDEPFASYASSMSEPIAILRNRTPASSVNGDDLNTMSISESPNLLSIAMDVDAPSASPSVSSISSTPINHWRHTPPPTTSAVRSNKRKLDDRFDPYPAASKRRAVSPSLTFLRESHSNLSSPKARTGNTPRLPIAIPVTIPGSNNNSAASSPTFTNSLSNSYSRPVSITSSPTLRASMGLASPILRPLARGIRRDGEEREIDGAGEAVGGLSLG</sequence>
<dbReference type="AlphaFoldDB" id="A0A8H5HSS2"/>
<evidence type="ECO:0000313" key="3">
    <source>
        <dbReference type="Proteomes" id="UP000518752"/>
    </source>
</evidence>
<feature type="compositionally biased region" description="Polar residues" evidence="1">
    <location>
        <begin position="380"/>
        <end position="392"/>
    </location>
</feature>
<comment type="caution">
    <text evidence="2">The sequence shown here is derived from an EMBL/GenBank/DDBJ whole genome shotgun (WGS) entry which is preliminary data.</text>
</comment>
<feature type="region of interest" description="Disordered" evidence="1">
    <location>
        <begin position="1"/>
        <end position="26"/>
    </location>
</feature>
<feature type="compositionally biased region" description="Polar residues" evidence="1">
    <location>
        <begin position="98"/>
        <end position="107"/>
    </location>
</feature>